<evidence type="ECO:0000256" key="1">
    <source>
        <dbReference type="SAM" id="Phobius"/>
    </source>
</evidence>
<feature type="transmembrane region" description="Helical" evidence="1">
    <location>
        <begin position="45"/>
        <end position="63"/>
    </location>
</feature>
<accession>A0A6J4PV79</accession>
<evidence type="ECO:0000313" key="2">
    <source>
        <dbReference type="EMBL" id="CAA9424952.1"/>
    </source>
</evidence>
<sequence>MLNLLLVADVFFVFAIFGWFVIAVAGRSTGVNLGFDLWYSLWQPVFNPALGILMGGAILSGIINQVSKRLNPK</sequence>
<name>A0A6J4PV79_9CYAN</name>
<gene>
    <name evidence="2" type="ORF">AVDCRST_MAG84-7417</name>
</gene>
<feature type="transmembrane region" description="Helical" evidence="1">
    <location>
        <begin position="5"/>
        <end position="25"/>
    </location>
</feature>
<dbReference type="EMBL" id="CADCTZ010001846">
    <property type="protein sequence ID" value="CAA9424952.1"/>
    <property type="molecule type" value="Genomic_DNA"/>
</dbReference>
<reference evidence="2" key="1">
    <citation type="submission" date="2020-02" db="EMBL/GenBank/DDBJ databases">
        <authorList>
            <person name="Meier V. D."/>
        </authorList>
    </citation>
    <scope>NUCLEOTIDE SEQUENCE</scope>
    <source>
        <strain evidence="2">AVDCRST_MAG84</strain>
    </source>
</reference>
<organism evidence="2">
    <name type="scientific">uncultured Microcoleus sp</name>
    <dbReference type="NCBI Taxonomy" id="259945"/>
    <lineage>
        <taxon>Bacteria</taxon>
        <taxon>Bacillati</taxon>
        <taxon>Cyanobacteriota</taxon>
        <taxon>Cyanophyceae</taxon>
        <taxon>Oscillatoriophycideae</taxon>
        <taxon>Oscillatoriales</taxon>
        <taxon>Microcoleaceae</taxon>
        <taxon>Microcoleus</taxon>
        <taxon>environmental samples</taxon>
    </lineage>
</organism>
<protein>
    <submittedName>
        <fullName evidence="2">Uncharacterized protein</fullName>
    </submittedName>
</protein>
<proteinExistence type="predicted"/>
<dbReference type="AlphaFoldDB" id="A0A6J4PV79"/>
<keyword evidence="1" id="KW-0812">Transmembrane</keyword>
<keyword evidence="1" id="KW-1133">Transmembrane helix</keyword>
<keyword evidence="1" id="KW-0472">Membrane</keyword>